<dbReference type="PANTHER" id="PTHR43249:SF1">
    <property type="entry name" value="D-GLUCOSIDE 3-DEHYDROGENASE"/>
    <property type="match status" value="1"/>
</dbReference>
<evidence type="ECO:0000313" key="4">
    <source>
        <dbReference type="Proteomes" id="UP000228886"/>
    </source>
</evidence>
<feature type="domain" description="Gfo/Idh/MocA-like oxidoreductase N-terminal" evidence="1">
    <location>
        <begin position="3"/>
        <end position="121"/>
    </location>
</feature>
<reference evidence="4" key="1">
    <citation type="submission" date="2017-09" db="EMBL/GenBank/DDBJ databases">
        <title>Depth-based differentiation of microbial function through sediment-hosted aquifers and enrichment of novel symbionts in the deep terrestrial subsurface.</title>
        <authorList>
            <person name="Probst A.J."/>
            <person name="Ladd B."/>
            <person name="Jarett J.K."/>
            <person name="Geller-Mcgrath D.E."/>
            <person name="Sieber C.M.K."/>
            <person name="Emerson J.B."/>
            <person name="Anantharaman K."/>
            <person name="Thomas B.C."/>
            <person name="Malmstrom R."/>
            <person name="Stieglmeier M."/>
            <person name="Klingl A."/>
            <person name="Woyke T."/>
            <person name="Ryan C.M."/>
            <person name="Banfield J.F."/>
        </authorList>
    </citation>
    <scope>NUCLEOTIDE SEQUENCE [LARGE SCALE GENOMIC DNA]</scope>
</reference>
<dbReference type="Pfam" id="PF01408">
    <property type="entry name" value="GFO_IDH_MocA"/>
    <property type="match status" value="1"/>
</dbReference>
<dbReference type="InterPro" id="IPR052515">
    <property type="entry name" value="Gfo/Idh/MocA_Oxidoreductase"/>
</dbReference>
<evidence type="ECO:0000259" key="1">
    <source>
        <dbReference type="Pfam" id="PF01408"/>
    </source>
</evidence>
<dbReference type="Gene3D" id="3.40.50.720">
    <property type="entry name" value="NAD(P)-binding Rossmann-like Domain"/>
    <property type="match status" value="1"/>
</dbReference>
<dbReference type="InterPro" id="IPR055170">
    <property type="entry name" value="GFO_IDH_MocA-like_dom"/>
</dbReference>
<dbReference type="InterPro" id="IPR000683">
    <property type="entry name" value="Gfo/Idh/MocA-like_OxRdtase_N"/>
</dbReference>
<accession>A0A2M7EA42</accession>
<dbReference type="InterPro" id="IPR036291">
    <property type="entry name" value="NAD(P)-bd_dom_sf"/>
</dbReference>
<evidence type="ECO:0000313" key="3">
    <source>
        <dbReference type="EMBL" id="PIV64574.1"/>
    </source>
</evidence>
<dbReference type="Proteomes" id="UP000228886">
    <property type="component" value="Unassembled WGS sequence"/>
</dbReference>
<dbReference type="EMBL" id="PETL01000075">
    <property type="protein sequence ID" value="PIV64574.1"/>
    <property type="molecule type" value="Genomic_DNA"/>
</dbReference>
<dbReference type="SUPFAM" id="SSF55347">
    <property type="entry name" value="Glyceraldehyde-3-phosphate dehydrogenase-like, C-terminal domain"/>
    <property type="match status" value="1"/>
</dbReference>
<name>A0A2M7EA42_9BACT</name>
<dbReference type="Pfam" id="PF22725">
    <property type="entry name" value="GFO_IDH_MocA_C3"/>
    <property type="match status" value="1"/>
</dbReference>
<comment type="caution">
    <text evidence="3">The sequence shown here is derived from an EMBL/GenBank/DDBJ whole genome shotgun (WGS) entry which is preliminary data.</text>
</comment>
<sequence>MAIRIGFIGVGGIAGSHLSRLSQIKEARITALTDVVKEKTAKVAKEYQANAYTDYKEMLDQEKLDAVFICLPPFAHGDIEIELAQREIPFFIEKPVNLYLEKAKEVEKIVKEKKLITSVGYVLRYMDIVEKARDFLKDKKIALILGRYFGEVPGAGKGWYSRKEKSGGQVVEQATHIVDSMRYLAGDIDSLYAQGFKGINKLENYNVEDASIVAMHFKNGALGSLISNWLLSGYQPMLEIITQGIQIQYSVTSLKIISKNKKEEFLVSNNYAALEDEIFIEAVKNNDPSRIKSDYSDGLKTLEVTLVANESMEKKEIISL</sequence>
<dbReference type="SUPFAM" id="SSF51735">
    <property type="entry name" value="NAD(P)-binding Rossmann-fold domains"/>
    <property type="match status" value="1"/>
</dbReference>
<dbReference type="PANTHER" id="PTHR43249">
    <property type="entry name" value="UDP-N-ACETYL-2-AMINO-2-DEOXY-D-GLUCURONATE OXIDASE"/>
    <property type="match status" value="1"/>
</dbReference>
<feature type="domain" description="GFO/IDH/MocA-like oxidoreductase" evidence="2">
    <location>
        <begin position="148"/>
        <end position="241"/>
    </location>
</feature>
<evidence type="ECO:0000259" key="2">
    <source>
        <dbReference type="Pfam" id="PF22725"/>
    </source>
</evidence>
<protein>
    <submittedName>
        <fullName evidence="3">Gfo/Idh/MocA family oxidoreductase</fullName>
    </submittedName>
</protein>
<dbReference type="GO" id="GO:0000166">
    <property type="term" value="F:nucleotide binding"/>
    <property type="evidence" value="ECO:0007669"/>
    <property type="project" value="InterPro"/>
</dbReference>
<dbReference type="Gene3D" id="3.30.360.10">
    <property type="entry name" value="Dihydrodipicolinate Reductase, domain 2"/>
    <property type="match status" value="1"/>
</dbReference>
<organism evidence="3 4">
    <name type="scientific">bacterium (Candidatus Ratteibacteria) CG01_land_8_20_14_3_00_40_19</name>
    <dbReference type="NCBI Taxonomy" id="2014290"/>
    <lineage>
        <taxon>Bacteria</taxon>
        <taxon>Candidatus Ratteibacteria</taxon>
    </lineage>
</organism>
<dbReference type="AlphaFoldDB" id="A0A2M7EA42"/>
<gene>
    <name evidence="3" type="ORF">COS11_01480</name>
</gene>
<proteinExistence type="predicted"/>